<organism evidence="8 9">
    <name type="scientific">Kingella pumchi</name>
    <dbReference type="NCBI Taxonomy" id="2779506"/>
    <lineage>
        <taxon>Bacteria</taxon>
        <taxon>Pseudomonadati</taxon>
        <taxon>Pseudomonadota</taxon>
        <taxon>Betaproteobacteria</taxon>
        <taxon>Neisseriales</taxon>
        <taxon>Neisseriaceae</taxon>
        <taxon>Kingella</taxon>
    </lineage>
</organism>
<evidence type="ECO:0000256" key="3">
    <source>
        <dbReference type="ARBA" id="ARBA00022692"/>
    </source>
</evidence>
<sequence length="252" mass="27137">MRTLPPLRFAPSSLKTRHACPNQTNGHRANNTQQHNDNTNHPMISMLLKGIMVSGSLIVAIGGQNAFLLKQGLLKRHVFSVATICFLCDVVLLSCGVLGMGALIGGSPHLSALLTLLGALFLLAYGARSLRSALSGQSAMSADDDKTPAGSLKQTILATLAITLLNPHVYLDTVVLVGGIAAPLAADEKRWFLAGSLLVSLLWFYGVGYGARLLRPLFASRRAWQLLEVAVCALMWTLAFDLLRHLFAVWPQ</sequence>
<name>A0ABS9NK43_9NEIS</name>
<proteinExistence type="predicted"/>
<dbReference type="InterPro" id="IPR001123">
    <property type="entry name" value="LeuE-type"/>
</dbReference>
<keyword evidence="9" id="KW-1185">Reference proteome</keyword>
<feature type="transmembrane region" description="Helical" evidence="7">
    <location>
        <begin position="46"/>
        <end position="69"/>
    </location>
</feature>
<feature type="region of interest" description="Disordered" evidence="6">
    <location>
        <begin position="15"/>
        <end position="38"/>
    </location>
</feature>
<keyword evidence="3 7" id="KW-0812">Transmembrane</keyword>
<evidence type="ECO:0000256" key="7">
    <source>
        <dbReference type="SAM" id="Phobius"/>
    </source>
</evidence>
<dbReference type="RefSeq" id="WP_238745225.1">
    <property type="nucleotide sequence ID" value="NZ_JAKOOW010000005.1"/>
</dbReference>
<evidence type="ECO:0000256" key="1">
    <source>
        <dbReference type="ARBA" id="ARBA00004651"/>
    </source>
</evidence>
<keyword evidence="2" id="KW-1003">Cell membrane</keyword>
<feature type="transmembrane region" description="Helical" evidence="7">
    <location>
        <begin position="226"/>
        <end position="247"/>
    </location>
</feature>
<feature type="transmembrane region" description="Helical" evidence="7">
    <location>
        <begin position="192"/>
        <end position="214"/>
    </location>
</feature>
<evidence type="ECO:0000256" key="6">
    <source>
        <dbReference type="SAM" id="MobiDB-lite"/>
    </source>
</evidence>
<feature type="transmembrane region" description="Helical" evidence="7">
    <location>
        <begin position="110"/>
        <end position="127"/>
    </location>
</feature>
<evidence type="ECO:0000256" key="4">
    <source>
        <dbReference type="ARBA" id="ARBA00022989"/>
    </source>
</evidence>
<comment type="subcellular location">
    <subcellularLocation>
        <location evidence="1">Cell membrane</location>
        <topology evidence="1">Multi-pass membrane protein</topology>
    </subcellularLocation>
</comment>
<dbReference type="Pfam" id="PF01810">
    <property type="entry name" value="LysE"/>
    <property type="match status" value="1"/>
</dbReference>
<feature type="transmembrane region" description="Helical" evidence="7">
    <location>
        <begin position="169"/>
        <end position="186"/>
    </location>
</feature>
<keyword evidence="5 7" id="KW-0472">Membrane</keyword>
<protein>
    <submittedName>
        <fullName evidence="8">LysE/ArgO family amino acid transporter</fullName>
    </submittedName>
</protein>
<dbReference type="PANTHER" id="PTHR30086:SF20">
    <property type="entry name" value="ARGININE EXPORTER PROTEIN ARGO-RELATED"/>
    <property type="match status" value="1"/>
</dbReference>
<gene>
    <name evidence="8" type="ORF">MB824_01395</name>
</gene>
<dbReference type="EMBL" id="JAKOOW010000005">
    <property type="protein sequence ID" value="MCG6503158.1"/>
    <property type="molecule type" value="Genomic_DNA"/>
</dbReference>
<evidence type="ECO:0000256" key="2">
    <source>
        <dbReference type="ARBA" id="ARBA00022475"/>
    </source>
</evidence>
<dbReference type="PANTHER" id="PTHR30086">
    <property type="entry name" value="ARGININE EXPORTER PROTEIN ARGO"/>
    <property type="match status" value="1"/>
</dbReference>
<evidence type="ECO:0000313" key="8">
    <source>
        <dbReference type="EMBL" id="MCG6503158.1"/>
    </source>
</evidence>
<evidence type="ECO:0000313" key="9">
    <source>
        <dbReference type="Proteomes" id="UP001298424"/>
    </source>
</evidence>
<accession>A0ABS9NK43</accession>
<keyword evidence="4 7" id="KW-1133">Transmembrane helix</keyword>
<reference evidence="8 9" key="1">
    <citation type="submission" date="2022-02" db="EMBL/GenBank/DDBJ databases">
        <title>Genome sequence data of Kingella unionensis sp. nov. strain CICC 24913 (CCUG 75125).</title>
        <authorList>
            <person name="Xiao M."/>
        </authorList>
    </citation>
    <scope>NUCLEOTIDE SEQUENCE [LARGE SCALE GENOMIC DNA]</scope>
    <source>
        <strain evidence="8 9">CICC 24913</strain>
    </source>
</reference>
<comment type="caution">
    <text evidence="8">The sequence shown here is derived from an EMBL/GenBank/DDBJ whole genome shotgun (WGS) entry which is preliminary data.</text>
</comment>
<dbReference type="Proteomes" id="UP001298424">
    <property type="component" value="Unassembled WGS sequence"/>
</dbReference>
<evidence type="ECO:0000256" key="5">
    <source>
        <dbReference type="ARBA" id="ARBA00023136"/>
    </source>
</evidence>
<feature type="transmembrane region" description="Helical" evidence="7">
    <location>
        <begin position="81"/>
        <end position="104"/>
    </location>
</feature>